<proteinExistence type="predicted"/>
<accession>A0A6A6FLH4</accession>
<dbReference type="OrthoDB" id="3870653at2759"/>
<dbReference type="Proteomes" id="UP000799539">
    <property type="component" value="Unassembled WGS sequence"/>
</dbReference>
<reference evidence="1" key="1">
    <citation type="journal article" date="2020" name="Stud. Mycol.">
        <title>101 Dothideomycetes genomes: a test case for predicting lifestyles and emergence of pathogens.</title>
        <authorList>
            <person name="Haridas S."/>
            <person name="Albert R."/>
            <person name="Binder M."/>
            <person name="Bloem J."/>
            <person name="Labutti K."/>
            <person name="Salamov A."/>
            <person name="Andreopoulos B."/>
            <person name="Baker S."/>
            <person name="Barry K."/>
            <person name="Bills G."/>
            <person name="Bluhm B."/>
            <person name="Cannon C."/>
            <person name="Castanera R."/>
            <person name="Culley D."/>
            <person name="Daum C."/>
            <person name="Ezra D."/>
            <person name="Gonzalez J."/>
            <person name="Henrissat B."/>
            <person name="Kuo A."/>
            <person name="Liang C."/>
            <person name="Lipzen A."/>
            <person name="Lutzoni F."/>
            <person name="Magnuson J."/>
            <person name="Mondo S."/>
            <person name="Nolan M."/>
            <person name="Ohm R."/>
            <person name="Pangilinan J."/>
            <person name="Park H.-J."/>
            <person name="Ramirez L."/>
            <person name="Alfaro M."/>
            <person name="Sun H."/>
            <person name="Tritt A."/>
            <person name="Yoshinaga Y."/>
            <person name="Zwiers L.-H."/>
            <person name="Turgeon B."/>
            <person name="Goodwin S."/>
            <person name="Spatafora J."/>
            <person name="Crous P."/>
            <person name="Grigoriev I."/>
        </authorList>
    </citation>
    <scope>NUCLEOTIDE SEQUENCE</scope>
    <source>
        <strain evidence="1">SCOH1-5</strain>
    </source>
</reference>
<name>A0A6A6FLH4_9PEZI</name>
<evidence type="ECO:0000313" key="1">
    <source>
        <dbReference type="EMBL" id="KAF2214319.1"/>
    </source>
</evidence>
<sequence length="103" mass="11366">MLLLLRVGLNQIDEQAYAPSSAEFLPLPRANRDVDGILHVEENGYVRFIAGSPQWQSSRVASIDMSAVKTGSSDRFPMDSINKPSTEDMVDALPSRQNCTELV</sequence>
<dbReference type="AlphaFoldDB" id="A0A6A6FLH4"/>
<evidence type="ECO:0000313" key="2">
    <source>
        <dbReference type="Proteomes" id="UP000799539"/>
    </source>
</evidence>
<organism evidence="1 2">
    <name type="scientific">Cercospora zeae-maydis SCOH1-5</name>
    <dbReference type="NCBI Taxonomy" id="717836"/>
    <lineage>
        <taxon>Eukaryota</taxon>
        <taxon>Fungi</taxon>
        <taxon>Dikarya</taxon>
        <taxon>Ascomycota</taxon>
        <taxon>Pezizomycotina</taxon>
        <taxon>Dothideomycetes</taxon>
        <taxon>Dothideomycetidae</taxon>
        <taxon>Mycosphaerellales</taxon>
        <taxon>Mycosphaerellaceae</taxon>
        <taxon>Cercospora</taxon>
    </lineage>
</organism>
<keyword evidence="2" id="KW-1185">Reference proteome</keyword>
<dbReference type="EMBL" id="ML992668">
    <property type="protein sequence ID" value="KAF2214319.1"/>
    <property type="molecule type" value="Genomic_DNA"/>
</dbReference>
<gene>
    <name evidence="1" type="ORF">CERZMDRAFT_95594</name>
</gene>
<protein>
    <submittedName>
        <fullName evidence="1">Uncharacterized protein</fullName>
    </submittedName>
</protein>